<dbReference type="AlphaFoldDB" id="A0ABD2PAA1"/>
<dbReference type="FunFam" id="3.30.40.10:FF:000136">
    <property type="entry name" value="E3 ubiquitin-protein ligase Topors"/>
    <property type="match status" value="1"/>
</dbReference>
<keyword evidence="5 15" id="KW-0863">Zinc-finger</keyword>
<dbReference type="InterPro" id="IPR058746">
    <property type="entry name" value="Znf_RING-type_Topors"/>
</dbReference>
<evidence type="ECO:0000256" key="10">
    <source>
        <dbReference type="ARBA" id="ARBA00071236"/>
    </source>
</evidence>
<evidence type="ECO:0000256" key="3">
    <source>
        <dbReference type="ARBA" id="ARBA00022679"/>
    </source>
</evidence>
<evidence type="ECO:0000256" key="16">
    <source>
        <dbReference type="SAM" id="MobiDB-lite"/>
    </source>
</evidence>
<feature type="compositionally biased region" description="Polar residues" evidence="16">
    <location>
        <begin position="498"/>
        <end position="508"/>
    </location>
</feature>
<evidence type="ECO:0000256" key="11">
    <source>
        <dbReference type="ARBA" id="ARBA00076856"/>
    </source>
</evidence>
<dbReference type="EMBL" id="JABFTP020000185">
    <property type="protein sequence ID" value="KAL3287932.1"/>
    <property type="molecule type" value="Genomic_DNA"/>
</dbReference>
<dbReference type="CDD" id="cd16574">
    <property type="entry name" value="RING-HC_Topors"/>
    <property type="match status" value="1"/>
</dbReference>
<gene>
    <name evidence="18" type="ORF">HHI36_002388</name>
</gene>
<dbReference type="SMART" id="SM00184">
    <property type="entry name" value="RING"/>
    <property type="match status" value="1"/>
</dbReference>
<dbReference type="GO" id="GO:0061630">
    <property type="term" value="F:ubiquitin protein ligase activity"/>
    <property type="evidence" value="ECO:0007669"/>
    <property type="project" value="UniProtKB-EC"/>
</dbReference>
<feature type="domain" description="RING-type" evidence="17">
    <location>
        <begin position="19"/>
        <end position="58"/>
    </location>
</feature>
<dbReference type="PANTHER" id="PTHR46077:SF1">
    <property type="entry name" value="TOP1 BINDING ARGININE_SERINE RICH PROTEIN, E3 UBIQUITIN LIGASE"/>
    <property type="match status" value="1"/>
</dbReference>
<name>A0ABD2PAA1_9CUCU</name>
<evidence type="ECO:0000256" key="14">
    <source>
        <dbReference type="ARBA" id="ARBA00079184"/>
    </source>
</evidence>
<evidence type="ECO:0000256" key="9">
    <source>
        <dbReference type="ARBA" id="ARBA00023163"/>
    </source>
</evidence>
<feature type="compositionally biased region" description="Basic and acidic residues" evidence="16">
    <location>
        <begin position="348"/>
        <end position="359"/>
    </location>
</feature>
<dbReference type="Pfam" id="PF26084">
    <property type="entry name" value="PWI_Topors"/>
    <property type="match status" value="1"/>
</dbReference>
<evidence type="ECO:0000259" key="17">
    <source>
        <dbReference type="PROSITE" id="PS50089"/>
    </source>
</evidence>
<feature type="compositionally biased region" description="Basic and acidic residues" evidence="16">
    <location>
        <begin position="564"/>
        <end position="573"/>
    </location>
</feature>
<dbReference type="InterPro" id="IPR018957">
    <property type="entry name" value="Znf_C3HC4_RING-type"/>
</dbReference>
<accession>A0ABD2PAA1</accession>
<dbReference type="Proteomes" id="UP001516400">
    <property type="component" value="Unassembled WGS sequence"/>
</dbReference>
<feature type="compositionally biased region" description="Polar residues" evidence="16">
    <location>
        <begin position="529"/>
        <end position="544"/>
    </location>
</feature>
<dbReference type="InterPro" id="IPR013083">
    <property type="entry name" value="Znf_RING/FYVE/PHD"/>
</dbReference>
<dbReference type="PROSITE" id="PS50089">
    <property type="entry name" value="ZF_RING_2"/>
    <property type="match status" value="1"/>
</dbReference>
<feature type="region of interest" description="Disordered" evidence="16">
    <location>
        <begin position="312"/>
        <end position="375"/>
    </location>
</feature>
<dbReference type="GO" id="GO:0005634">
    <property type="term" value="C:nucleus"/>
    <property type="evidence" value="ECO:0007669"/>
    <property type="project" value="UniProtKB-ARBA"/>
</dbReference>
<feature type="compositionally biased region" description="Polar residues" evidence="16">
    <location>
        <begin position="577"/>
        <end position="594"/>
    </location>
</feature>
<dbReference type="Pfam" id="PF00097">
    <property type="entry name" value="zf-C3HC4"/>
    <property type="match status" value="1"/>
</dbReference>
<feature type="compositionally biased region" description="Low complexity" evidence="16">
    <location>
        <begin position="741"/>
        <end position="752"/>
    </location>
</feature>
<dbReference type="PANTHER" id="PTHR46077">
    <property type="entry name" value="E3 UBIQUITIN-PROTEIN LIGASE TOPORS"/>
    <property type="match status" value="1"/>
</dbReference>
<keyword evidence="6" id="KW-0833">Ubl conjugation pathway</keyword>
<dbReference type="InterPro" id="IPR017907">
    <property type="entry name" value="Znf_RING_CS"/>
</dbReference>
<feature type="compositionally biased region" description="Low complexity" evidence="16">
    <location>
        <begin position="472"/>
        <end position="490"/>
    </location>
</feature>
<dbReference type="Gene3D" id="3.30.40.10">
    <property type="entry name" value="Zinc/RING finger domain, C3HC4 (zinc finger)"/>
    <property type="match status" value="1"/>
</dbReference>
<dbReference type="GO" id="GO:0008270">
    <property type="term" value="F:zinc ion binding"/>
    <property type="evidence" value="ECO:0007669"/>
    <property type="project" value="UniProtKB-KW"/>
</dbReference>
<evidence type="ECO:0000256" key="8">
    <source>
        <dbReference type="ARBA" id="ARBA00023015"/>
    </source>
</evidence>
<feature type="compositionally biased region" description="Basic and acidic residues" evidence="16">
    <location>
        <begin position="595"/>
        <end position="611"/>
    </location>
</feature>
<dbReference type="InterPro" id="IPR001841">
    <property type="entry name" value="Znf_RING"/>
</dbReference>
<comment type="catalytic activity">
    <reaction evidence="1">
        <text>S-ubiquitinyl-[E2 ubiquitin-conjugating enzyme]-L-cysteine + [acceptor protein]-L-lysine = [E2 ubiquitin-conjugating enzyme]-L-cysteine + N(6)-ubiquitinyl-[acceptor protein]-L-lysine.</text>
        <dbReference type="EC" id="2.3.2.27"/>
    </reaction>
</comment>
<evidence type="ECO:0000256" key="15">
    <source>
        <dbReference type="PROSITE-ProRule" id="PRU00175"/>
    </source>
</evidence>
<feature type="region of interest" description="Disordered" evidence="16">
    <location>
        <begin position="416"/>
        <end position="611"/>
    </location>
</feature>
<proteinExistence type="predicted"/>
<protein>
    <recommendedName>
        <fullName evidence="10">E3 ubiquitin-protein ligase Topors</fullName>
        <ecNumber evidence="2">2.3.2.27</ecNumber>
    </recommendedName>
    <alternativeName>
        <fullName evidence="11">RING-type E3 ubiquitin transferase Topors</fullName>
    </alternativeName>
    <alternativeName>
        <fullName evidence="13">SUMO1-protein E3 ligase Topors</fullName>
    </alternativeName>
    <alternativeName>
        <fullName evidence="12">Topoisomerase I-binding RING finger protein</fullName>
    </alternativeName>
    <alternativeName>
        <fullName evidence="14">Topoisomerase I-binding arginine/serine-rich protein</fullName>
    </alternativeName>
</protein>
<evidence type="ECO:0000256" key="4">
    <source>
        <dbReference type="ARBA" id="ARBA00022723"/>
    </source>
</evidence>
<evidence type="ECO:0000256" key="13">
    <source>
        <dbReference type="ARBA" id="ARBA00079040"/>
    </source>
</evidence>
<dbReference type="PROSITE" id="PS00518">
    <property type="entry name" value="ZF_RING_1"/>
    <property type="match status" value="1"/>
</dbReference>
<organism evidence="18 19">
    <name type="scientific">Cryptolaemus montrouzieri</name>
    <dbReference type="NCBI Taxonomy" id="559131"/>
    <lineage>
        <taxon>Eukaryota</taxon>
        <taxon>Metazoa</taxon>
        <taxon>Ecdysozoa</taxon>
        <taxon>Arthropoda</taxon>
        <taxon>Hexapoda</taxon>
        <taxon>Insecta</taxon>
        <taxon>Pterygota</taxon>
        <taxon>Neoptera</taxon>
        <taxon>Endopterygota</taxon>
        <taxon>Coleoptera</taxon>
        <taxon>Polyphaga</taxon>
        <taxon>Cucujiformia</taxon>
        <taxon>Coccinelloidea</taxon>
        <taxon>Coccinellidae</taxon>
        <taxon>Scymninae</taxon>
        <taxon>Scymnini</taxon>
        <taxon>Cryptolaemus</taxon>
    </lineage>
</organism>
<comment type="caution">
    <text evidence="18">The sequence shown here is derived from an EMBL/GenBank/DDBJ whole genome shotgun (WGS) entry which is preliminary data.</text>
</comment>
<reference evidence="18 19" key="1">
    <citation type="journal article" date="2021" name="BMC Biol.">
        <title>Horizontally acquired antibacterial genes associated with adaptive radiation of ladybird beetles.</title>
        <authorList>
            <person name="Li H.S."/>
            <person name="Tang X.F."/>
            <person name="Huang Y.H."/>
            <person name="Xu Z.Y."/>
            <person name="Chen M.L."/>
            <person name="Du X.Y."/>
            <person name="Qiu B.Y."/>
            <person name="Chen P.T."/>
            <person name="Zhang W."/>
            <person name="Slipinski A."/>
            <person name="Escalona H.E."/>
            <person name="Waterhouse R.M."/>
            <person name="Zwick A."/>
            <person name="Pang H."/>
        </authorList>
    </citation>
    <scope>NUCLEOTIDE SEQUENCE [LARGE SCALE GENOMIC DNA]</scope>
    <source>
        <strain evidence="18">SYSU2018</strain>
    </source>
</reference>
<feature type="region of interest" description="Disordered" evidence="16">
    <location>
        <begin position="730"/>
        <end position="754"/>
    </location>
</feature>
<evidence type="ECO:0000256" key="7">
    <source>
        <dbReference type="ARBA" id="ARBA00022833"/>
    </source>
</evidence>
<evidence type="ECO:0000256" key="2">
    <source>
        <dbReference type="ARBA" id="ARBA00012483"/>
    </source>
</evidence>
<dbReference type="InterPro" id="IPR058745">
    <property type="entry name" value="PWI_Topors"/>
</dbReference>
<keyword evidence="4" id="KW-0479">Metal-binding</keyword>
<sequence>MADSKLLNPSNSTSPPPNCAICLGSCSNKCFSDTCMHQFCFKCLLQWSKIKAECPLCKQPFKSIIHNVKSNEEYEEHIVEEPRPIHIIDNEQYLYLPQSPPNPSRHQHRFHFRTTFTVNTHGENAIQQMLLRSWPQYNRRTRRDISTTTSFRRSIYNNNFWASSPVNVSVDGRFREVTPEYFQVNPASRTRLAPWLNRELNALLHENTQDVMQLVDTIMDYLLRYHICSRSFRNLLQTYLGDATDHFVHEFYNFMRSPFDMIGYDRNVVYVERPSSPPLLIDNSEDDNSDVMIVEDTPVVIEVSSTDSDVIMTSFPGEIPKPQILPSSKRSRKRSRHVESSSSSSSSSDREQQRREDRSKRRRKKKAPLDMKNKKSKPFKLADFVMDDSSSSELDDLPLAKYIRIKASIGKKIFKKSSHLAERKISSKKSKIRRSNSSNKDHSKKSKAHVQKFTDLPSTSSTKPHHYRYASTKRNSSCSSLSSSSSSSSEKSVRSRSTLTNSGNVSNRLPSSTPSLLALTKEKKRKSNRSLSPFYSPPSSNTVIDDSRNEKSKASNSNPKHHTSYIEDKHPLEMDNIFSSRYQPSSWPSPSTSGVKDRSNQKSPKRELEPLKLRIKSRVTHNNEQDTSLERPLELINHCRYSPLQVNPYVSIEQDQVVSSPILLTINPNLPRNPVNVSQSINFYNSSTSPDLIDLSISKMKTENILSDVYPCMDNQHSNLNQTVVPPKDAHFNGRHEQIYPSTSTSQPSSSQVNYSNAFVPKSEYKSETSLPEYNVESSNRYWTDFATPNSSLTNSNESLAYNYLSQHPRKSVIQNWSNNRDYCISYNDAISPRWSSSNSPTYPCNTECWSESSD</sequence>
<feature type="compositionally biased region" description="Low complexity" evidence="16">
    <location>
        <begin position="509"/>
        <end position="519"/>
    </location>
</feature>
<dbReference type="EC" id="2.3.2.27" evidence="2"/>
<evidence type="ECO:0000256" key="6">
    <source>
        <dbReference type="ARBA" id="ARBA00022786"/>
    </source>
</evidence>
<evidence type="ECO:0000256" key="12">
    <source>
        <dbReference type="ARBA" id="ARBA00076940"/>
    </source>
</evidence>
<keyword evidence="7" id="KW-0862">Zinc</keyword>
<evidence type="ECO:0000256" key="1">
    <source>
        <dbReference type="ARBA" id="ARBA00000900"/>
    </source>
</evidence>
<keyword evidence="3" id="KW-0808">Transferase</keyword>
<evidence type="ECO:0000256" key="5">
    <source>
        <dbReference type="ARBA" id="ARBA00022771"/>
    </source>
</evidence>
<dbReference type="SUPFAM" id="SSF57850">
    <property type="entry name" value="RING/U-box"/>
    <property type="match status" value="1"/>
</dbReference>
<keyword evidence="9" id="KW-0804">Transcription</keyword>
<keyword evidence="19" id="KW-1185">Reference proteome</keyword>
<evidence type="ECO:0000313" key="19">
    <source>
        <dbReference type="Proteomes" id="UP001516400"/>
    </source>
</evidence>
<evidence type="ECO:0000313" key="18">
    <source>
        <dbReference type="EMBL" id="KAL3287932.1"/>
    </source>
</evidence>
<keyword evidence="8" id="KW-0805">Transcription regulation</keyword>